<evidence type="ECO:0000256" key="1">
    <source>
        <dbReference type="ARBA" id="ARBA00008791"/>
    </source>
</evidence>
<dbReference type="OrthoDB" id="9792500at2"/>
<dbReference type="SUPFAM" id="SSF52402">
    <property type="entry name" value="Adenine nucleotide alpha hydrolases-like"/>
    <property type="match status" value="1"/>
</dbReference>
<evidence type="ECO:0000259" key="3">
    <source>
        <dbReference type="Pfam" id="PF00582"/>
    </source>
</evidence>
<reference evidence="4 5" key="1">
    <citation type="submission" date="2016-09" db="EMBL/GenBank/DDBJ databases">
        <title>Photobacterium proteolyticum sp. nov. a protease producing bacterium isolated from ocean sediments of Laizhou Bay.</title>
        <authorList>
            <person name="Li Y."/>
        </authorList>
    </citation>
    <scope>NUCLEOTIDE SEQUENCE [LARGE SCALE GENOMIC DNA]</scope>
    <source>
        <strain evidence="4 5">13-12</strain>
    </source>
</reference>
<dbReference type="InterPro" id="IPR006015">
    <property type="entry name" value="Universal_stress_UspA"/>
</dbReference>
<dbReference type="GO" id="GO:0005737">
    <property type="term" value="C:cytoplasm"/>
    <property type="evidence" value="ECO:0007669"/>
    <property type="project" value="UniProtKB-SubCell"/>
</dbReference>
<evidence type="ECO:0000256" key="2">
    <source>
        <dbReference type="PIRNR" id="PIRNR006276"/>
    </source>
</evidence>
<dbReference type="PANTHER" id="PTHR46268:SF6">
    <property type="entry name" value="UNIVERSAL STRESS PROTEIN UP12"/>
    <property type="match status" value="1"/>
</dbReference>
<dbReference type="CDD" id="cd00293">
    <property type="entry name" value="USP-like"/>
    <property type="match status" value="1"/>
</dbReference>
<dbReference type="Gene3D" id="3.40.50.620">
    <property type="entry name" value="HUPs"/>
    <property type="match status" value="1"/>
</dbReference>
<comment type="caution">
    <text evidence="4">The sequence shown here is derived from an EMBL/GenBank/DDBJ whole genome shotgun (WGS) entry which is preliminary data.</text>
</comment>
<evidence type="ECO:0000313" key="4">
    <source>
        <dbReference type="EMBL" id="OLQ77438.1"/>
    </source>
</evidence>
<comment type="subcellular location">
    <subcellularLocation>
        <location evidence="2">Cytoplasm</location>
    </subcellularLocation>
</comment>
<comment type="similarity">
    <text evidence="1 2">Belongs to the universal stress protein A family.</text>
</comment>
<dbReference type="EMBL" id="MJIL01000067">
    <property type="protein sequence ID" value="OLQ77438.1"/>
    <property type="molecule type" value="Genomic_DNA"/>
</dbReference>
<dbReference type="InterPro" id="IPR006016">
    <property type="entry name" value="UspA"/>
</dbReference>
<dbReference type="Pfam" id="PF00582">
    <property type="entry name" value="Usp"/>
    <property type="match status" value="1"/>
</dbReference>
<dbReference type="InterPro" id="IPR014729">
    <property type="entry name" value="Rossmann-like_a/b/a_fold"/>
</dbReference>
<dbReference type="Proteomes" id="UP000186905">
    <property type="component" value="Unassembled WGS sequence"/>
</dbReference>
<accession>A0A1Q9GS15</accession>
<dbReference type="PIRSF" id="PIRSF006276">
    <property type="entry name" value="UspA"/>
    <property type="match status" value="1"/>
</dbReference>
<evidence type="ECO:0000313" key="5">
    <source>
        <dbReference type="Proteomes" id="UP000186905"/>
    </source>
</evidence>
<dbReference type="PANTHER" id="PTHR46268">
    <property type="entry name" value="STRESS RESPONSE PROTEIN NHAX"/>
    <property type="match status" value="1"/>
</dbReference>
<dbReference type="PRINTS" id="PR01438">
    <property type="entry name" value="UNVRSLSTRESS"/>
</dbReference>
<name>A0A1Q9GS15_9GAMM</name>
<feature type="domain" description="UspA" evidence="3">
    <location>
        <begin position="1"/>
        <end position="142"/>
    </location>
</feature>
<dbReference type="RefSeq" id="WP_075763589.1">
    <property type="nucleotide sequence ID" value="NZ_MJIL01000067.1"/>
</dbReference>
<dbReference type="AlphaFoldDB" id="A0A1Q9GS15"/>
<dbReference type="STRING" id="1903952.BIT28_23495"/>
<proteinExistence type="inferred from homology"/>
<keyword evidence="2" id="KW-0963">Cytoplasm</keyword>
<keyword evidence="5" id="KW-1185">Reference proteome</keyword>
<organism evidence="4 5">
    <name type="scientific">Photobacterium proteolyticum</name>
    <dbReference type="NCBI Taxonomy" id="1903952"/>
    <lineage>
        <taxon>Bacteria</taxon>
        <taxon>Pseudomonadati</taxon>
        <taxon>Pseudomonadota</taxon>
        <taxon>Gammaproteobacteria</taxon>
        <taxon>Vibrionales</taxon>
        <taxon>Vibrionaceae</taxon>
        <taxon>Photobacterium</taxon>
    </lineage>
</organism>
<gene>
    <name evidence="4" type="ORF">BIT28_23495</name>
</gene>
<sequence length="150" mass="16764">MYKQILVPVDLNDQGFADKAVEQAVWLAKQSNATIHLLNVLPGIHMSMVSSYFPKDAARKMMQDAQHQLKDFASQHIPDEIVHHQYVSEGKTWTTILEHAGRVGADLIILPSHKRSRLDKVMLGSVASKVVENSPINVVVIKPQAHLQEV</sequence>
<protein>
    <recommendedName>
        <fullName evidence="2">Universal stress protein</fullName>
    </recommendedName>
</protein>